<gene>
    <name evidence="2" type="ORF">TSACC_22156</name>
</gene>
<comment type="caution">
    <text evidence="2">The sequence shown here is derived from an EMBL/GenBank/DDBJ whole genome shotgun (WGS) entry which is preliminary data.</text>
</comment>
<name>A0A146GAV9_TERSA</name>
<feature type="chain" id="PRO_5007524628" evidence="1">
    <location>
        <begin position="20"/>
        <end position="142"/>
    </location>
</feature>
<dbReference type="EMBL" id="BDCO01000002">
    <property type="protein sequence ID" value="GAT33738.1"/>
    <property type="molecule type" value="Genomic_DNA"/>
</dbReference>
<keyword evidence="3" id="KW-1185">Reference proteome</keyword>
<dbReference type="OrthoDB" id="9812744at2"/>
<sequence>MALRAFFALFVLALGTAVAAPQRFEASTLKFLYHVSLEEKKGAVIGTLERSEYGVNRAKYRFTGQWTPLPAGDKGRGLLVTYLPKDLKKYGDPYSFPTAGKDLIWRLVPTKDGTRLYVRTTSRIYSSPTKWKVTELVFEPQD</sequence>
<reference evidence="3" key="1">
    <citation type="journal article" date="2017" name="Genome Announc.">
        <title>Draft Genome Sequence of Terrimicrobium sacchariphilum NM-5T, a Facultative Anaerobic Soil Bacterium of the Class Spartobacteria.</title>
        <authorList>
            <person name="Qiu Y.L."/>
            <person name="Tourlousse D.M."/>
            <person name="Matsuura N."/>
            <person name="Ohashi A."/>
            <person name="Sekiguchi Y."/>
        </authorList>
    </citation>
    <scope>NUCLEOTIDE SEQUENCE [LARGE SCALE GENOMIC DNA]</scope>
    <source>
        <strain evidence="3">NM-5</strain>
    </source>
</reference>
<organism evidence="2 3">
    <name type="scientific">Terrimicrobium sacchariphilum</name>
    <dbReference type="NCBI Taxonomy" id="690879"/>
    <lineage>
        <taxon>Bacteria</taxon>
        <taxon>Pseudomonadati</taxon>
        <taxon>Verrucomicrobiota</taxon>
        <taxon>Terrimicrobiia</taxon>
        <taxon>Terrimicrobiales</taxon>
        <taxon>Terrimicrobiaceae</taxon>
        <taxon>Terrimicrobium</taxon>
    </lineage>
</organism>
<proteinExistence type="predicted"/>
<keyword evidence="1" id="KW-0732">Signal</keyword>
<dbReference type="RefSeq" id="WP_075079437.1">
    <property type="nucleotide sequence ID" value="NZ_BDCO01000002.1"/>
</dbReference>
<evidence type="ECO:0000313" key="2">
    <source>
        <dbReference type="EMBL" id="GAT33738.1"/>
    </source>
</evidence>
<feature type="signal peptide" evidence="1">
    <location>
        <begin position="1"/>
        <end position="19"/>
    </location>
</feature>
<dbReference type="InParanoid" id="A0A146GAV9"/>
<evidence type="ECO:0000256" key="1">
    <source>
        <dbReference type="SAM" id="SignalP"/>
    </source>
</evidence>
<protein>
    <submittedName>
        <fullName evidence="2">Uncharacterized protein</fullName>
    </submittedName>
</protein>
<dbReference type="Proteomes" id="UP000076023">
    <property type="component" value="Unassembled WGS sequence"/>
</dbReference>
<evidence type="ECO:0000313" key="3">
    <source>
        <dbReference type="Proteomes" id="UP000076023"/>
    </source>
</evidence>
<dbReference type="AlphaFoldDB" id="A0A146GAV9"/>
<accession>A0A146GAV9</accession>